<proteinExistence type="predicted"/>
<reference evidence="1 2" key="1">
    <citation type="submission" date="2018-08" db="EMBL/GenBank/DDBJ databases">
        <title>A genome reference for cultivated species of the human gut microbiota.</title>
        <authorList>
            <person name="Zou Y."/>
            <person name="Xue W."/>
            <person name="Luo G."/>
        </authorList>
    </citation>
    <scope>NUCLEOTIDE SEQUENCE [LARGE SCALE GENOMIC DNA]</scope>
    <source>
        <strain evidence="1 2">AF39-6AC</strain>
    </source>
</reference>
<dbReference type="RefSeq" id="WP_118408216.1">
    <property type="nucleotide sequence ID" value="NZ_QROC01000025.1"/>
</dbReference>
<evidence type="ECO:0000313" key="1">
    <source>
        <dbReference type="EMBL" id="RHK92729.1"/>
    </source>
</evidence>
<evidence type="ECO:0008006" key="3">
    <source>
        <dbReference type="Google" id="ProtNLM"/>
    </source>
</evidence>
<comment type="caution">
    <text evidence="1">The sequence shown here is derived from an EMBL/GenBank/DDBJ whole genome shotgun (WGS) entry which is preliminary data.</text>
</comment>
<dbReference type="EMBL" id="QROC01000025">
    <property type="protein sequence ID" value="RHK92729.1"/>
    <property type="molecule type" value="Genomic_DNA"/>
</dbReference>
<sequence length="276" mass="32720">MKKSNRFLSKTLKRLNRTNFSLYKERYFKQIPLLKSIPYDIHDIEPSSNNYIYRAVMNQGNEHFKTISRIAFNPSPSCISRANLVKQPIAYYACNYDVALLEACHDKLRQSHERSFLLTVSKWKIKKRIPILLICNCPKTQNVGTDLFYYYNRCRLKRKEISSAHSYRTWFLKTRFIAEQFAKEANTNMDYFITANFSKQLLDKTEIKGIIYPSVRYLYKGFNYAFAPSLFTEESFCLEEVSEYHVIFDEKDITKYPTITLKSSTNNFCDDNIIWD</sequence>
<protein>
    <recommendedName>
        <fullName evidence="3">RES domain-containing protein</fullName>
    </recommendedName>
</protein>
<dbReference type="Proteomes" id="UP000284417">
    <property type="component" value="Unassembled WGS sequence"/>
</dbReference>
<dbReference type="AlphaFoldDB" id="A0A415HIC9"/>
<name>A0A415HIC9_9BACE</name>
<organism evidence="1 2">
    <name type="scientific">Bacteroides xylanisolvens</name>
    <dbReference type="NCBI Taxonomy" id="371601"/>
    <lineage>
        <taxon>Bacteria</taxon>
        <taxon>Pseudomonadati</taxon>
        <taxon>Bacteroidota</taxon>
        <taxon>Bacteroidia</taxon>
        <taxon>Bacteroidales</taxon>
        <taxon>Bacteroidaceae</taxon>
        <taxon>Bacteroides</taxon>
    </lineage>
</organism>
<evidence type="ECO:0000313" key="2">
    <source>
        <dbReference type="Proteomes" id="UP000284417"/>
    </source>
</evidence>
<accession>A0A415HIC9</accession>
<gene>
    <name evidence="1" type="ORF">DW042_17310</name>
</gene>